<organism evidence="1 2">
    <name type="scientific">Arctium lappa</name>
    <name type="common">Greater burdock</name>
    <name type="synonym">Lappa major</name>
    <dbReference type="NCBI Taxonomy" id="4217"/>
    <lineage>
        <taxon>Eukaryota</taxon>
        <taxon>Viridiplantae</taxon>
        <taxon>Streptophyta</taxon>
        <taxon>Embryophyta</taxon>
        <taxon>Tracheophyta</taxon>
        <taxon>Spermatophyta</taxon>
        <taxon>Magnoliopsida</taxon>
        <taxon>eudicotyledons</taxon>
        <taxon>Gunneridae</taxon>
        <taxon>Pentapetalae</taxon>
        <taxon>asterids</taxon>
        <taxon>campanulids</taxon>
        <taxon>Asterales</taxon>
        <taxon>Asteraceae</taxon>
        <taxon>Carduoideae</taxon>
        <taxon>Cardueae</taxon>
        <taxon>Arctiinae</taxon>
        <taxon>Arctium</taxon>
    </lineage>
</organism>
<gene>
    <name evidence="1" type="ORF">L6452_22705</name>
</gene>
<dbReference type="Proteomes" id="UP001055879">
    <property type="component" value="Linkage Group LG07"/>
</dbReference>
<protein>
    <submittedName>
        <fullName evidence="1">Uncharacterized protein</fullName>
    </submittedName>
</protein>
<sequence length="455" mass="50615">MNGISSGIKMSTVKRDWLSILKELEREEIEEVFSQGFCHHCQPLLQSRLQSIANRKRIKSLPMSDSIPERCSDSSTDSILESSNKNGSIRTPENTHSGNRKRYADKFSPASVDSKNSTSSTESKSGRFLDDGIPGLSSVEELGFANVGRKNFVHIERVNGKNVNVLQGLELHTRVFNAEEQKKIVESVYEFQRMGQRGRLREKTYSEPAKWMRGKGRVTIQFGCCYNYAIDKNGNPPGILRNEEVDPLPPIFKRMIKRMVRWHVLPPTCVPNSCIVNIYEEGDCIPPHIDHHDFLRPFCTISFLTECNILFGSNLKIVGPGEFAGPVSIPLPTGSVLILKDNGADVAKHCVPAVPAKRISITFRRMDESKIPYGYSPDPELQGLQPLLTPSRKPPLQQNQIVTKEPSPHAPPPPPRAALKPSGGSSFVIGENDFPPLGVGNASQQRGHKRNGFKS</sequence>
<reference evidence="2" key="1">
    <citation type="journal article" date="2022" name="Mol. Ecol. Resour.">
        <title>The genomes of chicory, endive, great burdock and yacon provide insights into Asteraceae palaeo-polyploidization history and plant inulin production.</title>
        <authorList>
            <person name="Fan W."/>
            <person name="Wang S."/>
            <person name="Wang H."/>
            <person name="Wang A."/>
            <person name="Jiang F."/>
            <person name="Liu H."/>
            <person name="Zhao H."/>
            <person name="Xu D."/>
            <person name="Zhang Y."/>
        </authorList>
    </citation>
    <scope>NUCLEOTIDE SEQUENCE [LARGE SCALE GENOMIC DNA]</scope>
    <source>
        <strain evidence="2">cv. Niubang</strain>
    </source>
</reference>
<comment type="caution">
    <text evidence="1">The sequence shown here is derived from an EMBL/GenBank/DDBJ whole genome shotgun (WGS) entry which is preliminary data.</text>
</comment>
<proteinExistence type="predicted"/>
<name>A0ACB9B1H7_ARCLA</name>
<reference evidence="1 2" key="2">
    <citation type="journal article" date="2022" name="Mol. Ecol. Resour.">
        <title>The genomes of chicory, endive, great burdock and yacon provide insights into Asteraceae paleo-polyploidization history and plant inulin production.</title>
        <authorList>
            <person name="Fan W."/>
            <person name="Wang S."/>
            <person name="Wang H."/>
            <person name="Wang A."/>
            <person name="Jiang F."/>
            <person name="Liu H."/>
            <person name="Zhao H."/>
            <person name="Xu D."/>
            <person name="Zhang Y."/>
        </authorList>
    </citation>
    <scope>NUCLEOTIDE SEQUENCE [LARGE SCALE GENOMIC DNA]</scope>
    <source>
        <strain evidence="2">cv. Niubang</strain>
    </source>
</reference>
<accession>A0ACB9B1H7</accession>
<keyword evidence="2" id="KW-1185">Reference proteome</keyword>
<evidence type="ECO:0000313" key="1">
    <source>
        <dbReference type="EMBL" id="KAI3715719.1"/>
    </source>
</evidence>
<evidence type="ECO:0000313" key="2">
    <source>
        <dbReference type="Proteomes" id="UP001055879"/>
    </source>
</evidence>
<dbReference type="EMBL" id="CM042053">
    <property type="protein sequence ID" value="KAI3715719.1"/>
    <property type="molecule type" value="Genomic_DNA"/>
</dbReference>